<dbReference type="PROSITE" id="PS51257">
    <property type="entry name" value="PROKAR_LIPOPROTEIN"/>
    <property type="match status" value="1"/>
</dbReference>
<proteinExistence type="predicted"/>
<reference evidence="2" key="1">
    <citation type="journal article" date="2019" name="Syst. Appl. Microbiol.">
        <title>Flavobacterium circumlabens sp. nov. and Flavobacterium cupreum sp. nov., two psychrotrophic species isolated from Antarctic environmental samples.</title>
        <authorList>
            <person name="Kralova S."/>
            <person name="Busse H.-J."/>
            <person name="Svec P."/>
            <person name="Maslanova I."/>
            <person name="Stankova E."/>
            <person name="Bartak M."/>
            <person name="Sedlacek I."/>
        </authorList>
    </citation>
    <scope>NUCLEOTIDE SEQUENCE [LARGE SCALE GENOMIC DNA]</scope>
    <source>
        <strain evidence="2">CCM 8825</strain>
    </source>
</reference>
<comment type="caution">
    <text evidence="1">The sequence shown here is derived from an EMBL/GenBank/DDBJ whole genome shotgun (WGS) entry which is preliminary data.</text>
</comment>
<protein>
    <recommendedName>
        <fullName evidence="3">Lipoprotein</fullName>
    </recommendedName>
</protein>
<name>A0A434AA94_9FLAO</name>
<gene>
    <name evidence="1" type="ORF">D0817_05120</name>
</gene>
<dbReference type="EMBL" id="QWDM01000003">
    <property type="protein sequence ID" value="RUT71264.1"/>
    <property type="molecule type" value="Genomic_DNA"/>
</dbReference>
<organism evidence="1 2">
    <name type="scientific">Flavobacterium cupreum</name>
    <dbReference type="NCBI Taxonomy" id="2133766"/>
    <lineage>
        <taxon>Bacteria</taxon>
        <taxon>Pseudomonadati</taxon>
        <taxon>Bacteroidota</taxon>
        <taxon>Flavobacteriia</taxon>
        <taxon>Flavobacteriales</taxon>
        <taxon>Flavobacteriaceae</taxon>
        <taxon>Flavobacterium</taxon>
    </lineage>
</organism>
<evidence type="ECO:0000313" key="2">
    <source>
        <dbReference type="Proteomes" id="UP000288102"/>
    </source>
</evidence>
<dbReference type="Proteomes" id="UP000288102">
    <property type="component" value="Unassembled WGS sequence"/>
</dbReference>
<dbReference type="AlphaFoldDB" id="A0A434AA94"/>
<evidence type="ECO:0008006" key="3">
    <source>
        <dbReference type="Google" id="ProtNLM"/>
    </source>
</evidence>
<dbReference type="OrthoDB" id="1186960at2"/>
<dbReference type="RefSeq" id="WP_127337321.1">
    <property type="nucleotide sequence ID" value="NZ_QWDM01000003.1"/>
</dbReference>
<evidence type="ECO:0000313" key="1">
    <source>
        <dbReference type="EMBL" id="RUT71264.1"/>
    </source>
</evidence>
<accession>A0A434AA94</accession>
<keyword evidence="2" id="KW-1185">Reference proteome</keyword>
<sequence>MIKKLVVLTLLIFVACQTTKIKNETYKIATSSPELGSIGQSQIKNGVENNFAVRTLPKLENNIRVSIDIVPYNKQLNKVYASKAKYNQNQAKVTYVDSLPNKPELVTIKILDVNGLVNELNAQHNSDVLRLLQNTEKTQIITAVAVTFSLDELTKIRQADAYYLTNSLDKKYLITLYKSGKKTDTIDISTQIIIAYQSSKFCWAQSSKTKWYIADIVSDNTNCKGNTKSIVPRKEEDKSLFDM</sequence>